<feature type="transmembrane region" description="Helical" evidence="1">
    <location>
        <begin position="194"/>
        <end position="215"/>
    </location>
</feature>
<organism evidence="2 3">
    <name type="scientific">Phyllobacterium ifriqiyense</name>
    <dbReference type="NCBI Taxonomy" id="314238"/>
    <lineage>
        <taxon>Bacteria</taxon>
        <taxon>Pseudomonadati</taxon>
        <taxon>Pseudomonadota</taxon>
        <taxon>Alphaproteobacteria</taxon>
        <taxon>Hyphomicrobiales</taxon>
        <taxon>Phyllobacteriaceae</taxon>
        <taxon>Phyllobacterium</taxon>
    </lineage>
</organism>
<accession>A0ABU0SAQ5</accession>
<evidence type="ECO:0000256" key="1">
    <source>
        <dbReference type="SAM" id="Phobius"/>
    </source>
</evidence>
<dbReference type="PANTHER" id="PTHR34219">
    <property type="entry name" value="IRON-REGULATED INNER MEMBRANE PROTEIN-RELATED"/>
    <property type="match status" value="1"/>
</dbReference>
<feature type="transmembrane region" description="Helical" evidence="1">
    <location>
        <begin position="25"/>
        <end position="49"/>
    </location>
</feature>
<name>A0ABU0SAQ5_9HYPH</name>
<evidence type="ECO:0000313" key="2">
    <source>
        <dbReference type="EMBL" id="MDQ0997824.1"/>
    </source>
</evidence>
<dbReference type="EMBL" id="JAUSZT010000003">
    <property type="protein sequence ID" value="MDQ0997824.1"/>
    <property type="molecule type" value="Genomic_DNA"/>
</dbReference>
<dbReference type="RefSeq" id="WP_307282204.1">
    <property type="nucleotide sequence ID" value="NZ_JAUSZT010000003.1"/>
</dbReference>
<keyword evidence="1" id="KW-0472">Membrane</keyword>
<feature type="transmembrane region" description="Helical" evidence="1">
    <location>
        <begin position="154"/>
        <end position="174"/>
    </location>
</feature>
<dbReference type="Proteomes" id="UP001237780">
    <property type="component" value="Unassembled WGS sequence"/>
</dbReference>
<dbReference type="InterPro" id="IPR005625">
    <property type="entry name" value="PepSY-ass_TM"/>
</dbReference>
<feature type="transmembrane region" description="Helical" evidence="1">
    <location>
        <begin position="411"/>
        <end position="438"/>
    </location>
</feature>
<evidence type="ECO:0000313" key="3">
    <source>
        <dbReference type="Proteomes" id="UP001237780"/>
    </source>
</evidence>
<keyword evidence="3" id="KW-1185">Reference proteome</keyword>
<proteinExistence type="predicted"/>
<feature type="transmembrane region" description="Helical" evidence="1">
    <location>
        <begin position="370"/>
        <end position="391"/>
    </location>
</feature>
<dbReference type="Pfam" id="PF03929">
    <property type="entry name" value="PepSY_TM"/>
    <property type="match status" value="1"/>
</dbReference>
<reference evidence="2 3" key="1">
    <citation type="submission" date="2023-07" db="EMBL/GenBank/DDBJ databases">
        <title>Comparative genomics of wheat-associated soil bacteria to identify genetic determinants of phenazine resistance.</title>
        <authorList>
            <person name="Mouncey N."/>
        </authorList>
    </citation>
    <scope>NUCLEOTIDE SEQUENCE [LARGE SCALE GENOMIC DNA]</scope>
    <source>
        <strain evidence="2 3">W4I11</strain>
    </source>
</reference>
<sequence length="454" mass="49190">MAVLAEAGKKPNNISISLYRAVWRWHFLAGLFVIPFMINLAVTGGLYLFKDEIDDTVFAYRNIVEPQGQTLAPSVLSENARAAVPGSKIVRYRVPADPSHSVRVTVGTSTENVLVFVNPYSGAVLGTVAAENEFNKVVRNIHSLKYFGFVPNRIIEAVGGMALILVVTGFYLWWPRSQTGGVVSVRGTPSKRVFWRDLHAVTGASAGALIFFLAISGMPWSGYWGEQVNAALSSAGMGYPTKLWDDVPLSTVPTKDVVDHAGWTVENAPVPASNTASKGENVSLDQIVTATNEAGMFPGYEVSLPRGKGGVYTAAIFPDDIARQQTIHYNQYTGKPLIDIKFSDYGIGGKAIEFGVGVHMGQYFGLANQILMLLTCLAIALMSVTAIVMWWKRRPSGRLGVPPMPSQTSVFVMLTVVILGFGVAFPLTGFAILAMLVIDQLVTRIPSPLKRVFS</sequence>
<protein>
    <submittedName>
        <fullName evidence="2">Iron-regulated membrane protein</fullName>
    </submittedName>
</protein>
<dbReference type="PANTHER" id="PTHR34219:SF1">
    <property type="entry name" value="PEPSY DOMAIN-CONTAINING PROTEIN"/>
    <property type="match status" value="1"/>
</dbReference>
<keyword evidence="1" id="KW-0812">Transmembrane</keyword>
<comment type="caution">
    <text evidence="2">The sequence shown here is derived from an EMBL/GenBank/DDBJ whole genome shotgun (WGS) entry which is preliminary data.</text>
</comment>
<keyword evidence="1" id="KW-1133">Transmembrane helix</keyword>
<gene>
    <name evidence="2" type="ORF">QFZ34_003006</name>
</gene>